<dbReference type="PROSITE" id="PS00448">
    <property type="entry name" value="CLOS_CELLULOSOME_RPT"/>
    <property type="match status" value="1"/>
</dbReference>
<dbReference type="Gene3D" id="2.170.130.10">
    <property type="entry name" value="TonB-dependent receptor, plug domain"/>
    <property type="match status" value="1"/>
</dbReference>
<dbReference type="SUPFAM" id="SSF56935">
    <property type="entry name" value="Porins"/>
    <property type="match status" value="1"/>
</dbReference>
<dbReference type="GO" id="GO:0009279">
    <property type="term" value="C:cell outer membrane"/>
    <property type="evidence" value="ECO:0007669"/>
    <property type="project" value="UniProtKB-SubCell"/>
</dbReference>
<dbReference type="GO" id="GO:0004553">
    <property type="term" value="F:hydrolase activity, hydrolyzing O-glycosyl compounds"/>
    <property type="evidence" value="ECO:0007669"/>
    <property type="project" value="InterPro"/>
</dbReference>
<dbReference type="InterPro" id="IPR008969">
    <property type="entry name" value="CarboxyPept-like_regulatory"/>
</dbReference>
<keyword evidence="5 7" id="KW-0472">Membrane</keyword>
<dbReference type="Gene3D" id="2.60.40.1120">
    <property type="entry name" value="Carboxypeptidase-like, regulatory domain"/>
    <property type="match status" value="1"/>
</dbReference>
<evidence type="ECO:0000256" key="7">
    <source>
        <dbReference type="PROSITE-ProRule" id="PRU01360"/>
    </source>
</evidence>
<keyword evidence="10" id="KW-0675">Receptor</keyword>
<keyword evidence="11" id="KW-1185">Reference proteome</keyword>
<evidence type="ECO:0000256" key="5">
    <source>
        <dbReference type="ARBA" id="ARBA00023136"/>
    </source>
</evidence>
<protein>
    <submittedName>
        <fullName evidence="10">TonB-dependent receptor</fullName>
    </submittedName>
</protein>
<keyword evidence="8" id="KW-0732">Signal</keyword>
<evidence type="ECO:0000259" key="9">
    <source>
        <dbReference type="Pfam" id="PF07715"/>
    </source>
</evidence>
<dbReference type="Pfam" id="PF13715">
    <property type="entry name" value="CarbopepD_reg_2"/>
    <property type="match status" value="1"/>
</dbReference>
<evidence type="ECO:0000256" key="8">
    <source>
        <dbReference type="SAM" id="SignalP"/>
    </source>
</evidence>
<dbReference type="InterPro" id="IPR037066">
    <property type="entry name" value="Plug_dom_sf"/>
</dbReference>
<keyword evidence="2 7" id="KW-0813">Transport</keyword>
<evidence type="ECO:0000256" key="6">
    <source>
        <dbReference type="ARBA" id="ARBA00023237"/>
    </source>
</evidence>
<feature type="signal peptide" evidence="8">
    <location>
        <begin position="1"/>
        <end position="30"/>
    </location>
</feature>
<dbReference type="EMBL" id="CP042437">
    <property type="protein sequence ID" value="QEC79500.1"/>
    <property type="molecule type" value="Genomic_DNA"/>
</dbReference>
<evidence type="ECO:0000256" key="4">
    <source>
        <dbReference type="ARBA" id="ARBA00022692"/>
    </source>
</evidence>
<reference evidence="10 11" key="1">
    <citation type="journal article" date="2013" name="J. Microbiol.">
        <title>Mucilaginibacter ginsenosidivorax sp. nov., with ginsenoside converting activity isolated from sediment.</title>
        <authorList>
            <person name="Kim J.K."/>
            <person name="Choi T.E."/>
            <person name="Liu Q.M."/>
            <person name="Park H.Y."/>
            <person name="Yi T.H."/>
            <person name="Yoon M.H."/>
            <person name="Kim S.C."/>
            <person name="Im W.T."/>
        </authorList>
    </citation>
    <scope>NUCLEOTIDE SEQUENCE [LARGE SCALE GENOMIC DNA]</scope>
    <source>
        <strain evidence="10 11">KHI28</strain>
    </source>
</reference>
<evidence type="ECO:0000256" key="3">
    <source>
        <dbReference type="ARBA" id="ARBA00022452"/>
    </source>
</evidence>
<dbReference type="PROSITE" id="PS52016">
    <property type="entry name" value="TONB_DEPENDENT_REC_3"/>
    <property type="match status" value="1"/>
</dbReference>
<feature type="chain" id="PRO_5023015186" evidence="8">
    <location>
        <begin position="31"/>
        <end position="1052"/>
    </location>
</feature>
<accession>A0A5B8W623</accession>
<gene>
    <name evidence="10" type="ORF">FSB76_27420</name>
</gene>
<evidence type="ECO:0000313" key="11">
    <source>
        <dbReference type="Proteomes" id="UP000321362"/>
    </source>
</evidence>
<dbReference type="OrthoDB" id="9768177at2"/>
<comment type="subcellular location">
    <subcellularLocation>
        <location evidence="1 7">Cell outer membrane</location>
        <topology evidence="1 7">Multi-pass membrane protein</topology>
    </subcellularLocation>
</comment>
<sequence length="1052" mass="113183">MKKKYLLSTFMKMTVVIVFISITIISSAFAGNGPASLPYTDVIKANVSKVITGKVTDETGLALPGVTVTLKGTTTAVGSDVNGAFRIEVPNDQAVLVFSFVGYVSREVTVSDKSVINVSLRSDSKSLSEVVVVGYGTQKRASVTGAVSSVSGKTISALPVGGVDQALQGRVAGLTVTNNGSPGTAPIVQIRGVSSVGYGSDPLYIIDGFPGSIGALDPRDIQSVDVLKDASAAAIYGSRGTNGVIIITTRKGASGKVQLNFDSYAGFQEVVKRYDLLNTNQYVQYERALDGAANIGVPPRLQPANFNLPIYAGSSQTFAQTNTDWQSAYFQKGVLQQHNVSLTGGNDNSHFFTSAGYFNQDGITVGTSFSRKSYRMNSDHNVNKFITIGETFNVSVTRQRFGIPPGNRTPITNVVRMQPYIPIYNPNNPGGFFGPQNSFDGADPVNPIEQALINENRNFGFGIRGNAYLTVKFTPWLKFNSTYGIDYGTNRQEQYTPIYNDGGTSSSPLASITENTGTSTTTLYTQQLTFDKTFAKHHVSAVAVYEVQTNRSDSQNSFGNQNNNVIRTLNNATNITTNYTYGTNVLHSLVGRVGYDFEGKYLISGSIRRDGLSVWAPGHKYENFPAASVGWKVDQEDFMKNSKTISELKLRAGYGVTGINGTVLGNYPYVSNVSAGGTTYPFGNLATGANSGNGSYYSALSNYFLHWEITKSTNIGLDLGLLQNTFTLSAEVYKRRTNNLILTVPVPPSDGVGAPVANVGSMQNTGIEFTAGYHKSSGDFKFDITGVFGLDKNKVTSLTGTANGSITAGGDADFGGGGPITNTVVGQSIQYFYGYVVEGIFQNAADVSGHATQTNAAPGDIKFKDINNDGKIDANDRVNLGSYLPKFTYSLNYSANYKNFDLALFFQGVYGNKIFNAEKIILEGMPRLFNSGVNVLKAWTPNNTNTTIPRAISGDPNGNVRPSSRWVENGSYLRLKNLQLGYNFPTAWLKSATDGHVSKVRFYLSSTNLFTITKYTGLDPEVGSKNGTLTNGIDYGQYPSPRAFQAGLQATF</sequence>
<keyword evidence="3 7" id="KW-1134">Transmembrane beta strand</keyword>
<dbReference type="Gene3D" id="2.40.170.20">
    <property type="entry name" value="TonB-dependent receptor, beta-barrel domain"/>
    <property type="match status" value="1"/>
</dbReference>
<organism evidence="10 11">
    <name type="scientific">Mucilaginibacter ginsenosidivorax</name>
    <dbReference type="NCBI Taxonomy" id="862126"/>
    <lineage>
        <taxon>Bacteria</taxon>
        <taxon>Pseudomonadati</taxon>
        <taxon>Bacteroidota</taxon>
        <taxon>Sphingobacteriia</taxon>
        <taxon>Sphingobacteriales</taxon>
        <taxon>Sphingobacteriaceae</taxon>
        <taxon>Mucilaginibacter</taxon>
    </lineage>
</organism>
<comment type="similarity">
    <text evidence="7">Belongs to the TonB-dependent receptor family.</text>
</comment>
<feature type="domain" description="TonB-dependent receptor plug" evidence="9">
    <location>
        <begin position="141"/>
        <end position="244"/>
    </location>
</feature>
<proteinExistence type="inferred from homology"/>
<dbReference type="Pfam" id="PF07715">
    <property type="entry name" value="Plug"/>
    <property type="match status" value="1"/>
</dbReference>
<dbReference type="InterPro" id="IPR012910">
    <property type="entry name" value="Plug_dom"/>
</dbReference>
<dbReference type="InterPro" id="IPR023997">
    <property type="entry name" value="TonB-dep_OMP_SusC/RagA_CS"/>
</dbReference>
<dbReference type="KEGG" id="mgk:FSB76_27420"/>
<dbReference type="SUPFAM" id="SSF49464">
    <property type="entry name" value="Carboxypeptidase regulatory domain-like"/>
    <property type="match status" value="1"/>
</dbReference>
<dbReference type="InterPro" id="IPR023996">
    <property type="entry name" value="TonB-dep_OMP_SusC/RagA"/>
</dbReference>
<evidence type="ECO:0000256" key="1">
    <source>
        <dbReference type="ARBA" id="ARBA00004571"/>
    </source>
</evidence>
<dbReference type="InterPro" id="IPR039426">
    <property type="entry name" value="TonB-dep_rcpt-like"/>
</dbReference>
<dbReference type="AlphaFoldDB" id="A0A5B8W623"/>
<name>A0A5B8W623_9SPHI</name>
<dbReference type="NCBIfam" id="TIGR04057">
    <property type="entry name" value="SusC_RagA_signa"/>
    <property type="match status" value="1"/>
</dbReference>
<evidence type="ECO:0000256" key="2">
    <source>
        <dbReference type="ARBA" id="ARBA00022448"/>
    </source>
</evidence>
<dbReference type="InterPro" id="IPR002105">
    <property type="entry name" value="Dockerin_1_rpt"/>
</dbReference>
<dbReference type="Proteomes" id="UP000321362">
    <property type="component" value="Chromosome"/>
</dbReference>
<dbReference type="NCBIfam" id="TIGR04056">
    <property type="entry name" value="OMP_RagA_SusC"/>
    <property type="match status" value="1"/>
</dbReference>
<dbReference type="RefSeq" id="WP_147059160.1">
    <property type="nucleotide sequence ID" value="NZ_CP042437.1"/>
</dbReference>
<dbReference type="InterPro" id="IPR036942">
    <property type="entry name" value="Beta-barrel_TonB_sf"/>
</dbReference>
<keyword evidence="6 7" id="KW-0998">Cell outer membrane</keyword>
<keyword evidence="4 7" id="KW-0812">Transmembrane</keyword>
<dbReference type="GO" id="GO:0000272">
    <property type="term" value="P:polysaccharide catabolic process"/>
    <property type="evidence" value="ECO:0007669"/>
    <property type="project" value="InterPro"/>
</dbReference>
<evidence type="ECO:0000313" key="10">
    <source>
        <dbReference type="EMBL" id="QEC79500.1"/>
    </source>
</evidence>